<organism evidence="13 14">
    <name type="scientific">Morus notabilis</name>
    <dbReference type="NCBI Taxonomy" id="981085"/>
    <lineage>
        <taxon>Eukaryota</taxon>
        <taxon>Viridiplantae</taxon>
        <taxon>Streptophyta</taxon>
        <taxon>Embryophyta</taxon>
        <taxon>Tracheophyta</taxon>
        <taxon>Spermatophyta</taxon>
        <taxon>Magnoliopsida</taxon>
        <taxon>eudicotyledons</taxon>
        <taxon>Gunneridae</taxon>
        <taxon>Pentapetalae</taxon>
        <taxon>rosids</taxon>
        <taxon>fabids</taxon>
        <taxon>Rosales</taxon>
        <taxon>Moraceae</taxon>
        <taxon>Moreae</taxon>
        <taxon>Morus</taxon>
    </lineage>
</organism>
<comment type="subcellular location">
    <subcellularLocation>
        <location evidence="1 11">Secreted</location>
        <location evidence="1 11">Cell wall</location>
    </subcellularLocation>
</comment>
<dbReference type="PANTHER" id="PTHR31321">
    <property type="entry name" value="ACYL-COA THIOESTER HYDROLASE YBHC-RELATED"/>
    <property type="match status" value="1"/>
</dbReference>
<keyword evidence="14" id="KW-1185">Reference proteome</keyword>
<dbReference type="SUPFAM" id="SSF51126">
    <property type="entry name" value="Pectin lyase-like"/>
    <property type="match status" value="1"/>
</dbReference>
<keyword evidence="11" id="KW-0964">Secreted</keyword>
<dbReference type="InterPro" id="IPR018040">
    <property type="entry name" value="Pectinesterase_Tyr_AS"/>
</dbReference>
<keyword evidence="5 11" id="KW-0134">Cell wall</keyword>
<dbReference type="UniPathway" id="UPA00545">
    <property type="reaction ID" value="UER00823"/>
</dbReference>
<keyword evidence="8" id="KW-0325">Glycoprotein</keyword>
<dbReference type="Gene3D" id="2.160.20.10">
    <property type="entry name" value="Single-stranded right-handed beta-helix, Pectin lyase-like"/>
    <property type="match status" value="1"/>
</dbReference>
<dbReference type="GO" id="GO:0030599">
    <property type="term" value="F:pectinesterase activity"/>
    <property type="evidence" value="ECO:0007669"/>
    <property type="project" value="UniProtKB-UniRule"/>
</dbReference>
<dbReference type="Pfam" id="PF01095">
    <property type="entry name" value="Pectinesterase"/>
    <property type="match status" value="1"/>
</dbReference>
<comment type="catalytic activity">
    <reaction evidence="9 11">
        <text>[(1-&gt;4)-alpha-D-galacturonosyl methyl ester](n) + n H2O = [(1-&gt;4)-alpha-D-galacturonosyl](n) + n methanol + n H(+)</text>
        <dbReference type="Rhea" id="RHEA:22380"/>
        <dbReference type="Rhea" id="RHEA-COMP:14570"/>
        <dbReference type="Rhea" id="RHEA-COMP:14573"/>
        <dbReference type="ChEBI" id="CHEBI:15377"/>
        <dbReference type="ChEBI" id="CHEBI:15378"/>
        <dbReference type="ChEBI" id="CHEBI:17790"/>
        <dbReference type="ChEBI" id="CHEBI:140522"/>
        <dbReference type="ChEBI" id="CHEBI:140523"/>
        <dbReference type="EC" id="3.1.1.11"/>
    </reaction>
</comment>
<evidence type="ECO:0000256" key="10">
    <source>
        <dbReference type="ARBA" id="ARBA00057335"/>
    </source>
</evidence>
<dbReference type="InterPro" id="IPR011050">
    <property type="entry name" value="Pectin_lyase_fold/virulence"/>
</dbReference>
<comment type="pathway">
    <text evidence="2 11">Glycan metabolism; pectin degradation; 2-dehydro-3-deoxy-D-gluconate from pectin: step 1/5.</text>
</comment>
<dbReference type="EC" id="3.1.1.11" evidence="4 11"/>
<evidence type="ECO:0000313" key="14">
    <source>
        <dbReference type="Proteomes" id="UP000030645"/>
    </source>
</evidence>
<dbReference type="KEGG" id="mnt:21406419"/>
<evidence type="ECO:0000313" key="13">
    <source>
        <dbReference type="EMBL" id="EXB90007.1"/>
    </source>
</evidence>
<comment type="function">
    <text evidence="10 11">Acts in the modification of cell walls via demethylesterification of cell wall pectin.</text>
</comment>
<dbReference type="GO" id="GO:0045490">
    <property type="term" value="P:pectin catabolic process"/>
    <property type="evidence" value="ECO:0007669"/>
    <property type="project" value="UniProtKB-UniRule"/>
</dbReference>
<keyword evidence="7 11" id="KW-0063">Aspartyl esterase</keyword>
<evidence type="ECO:0000256" key="1">
    <source>
        <dbReference type="ARBA" id="ARBA00004191"/>
    </source>
</evidence>
<evidence type="ECO:0000256" key="9">
    <source>
        <dbReference type="ARBA" id="ARBA00047928"/>
    </source>
</evidence>
<dbReference type="AlphaFoldDB" id="W9RPQ0"/>
<evidence type="ECO:0000256" key="5">
    <source>
        <dbReference type="ARBA" id="ARBA00022512"/>
    </source>
</evidence>
<protein>
    <recommendedName>
        <fullName evidence="4 11">Pectinesterase</fullName>
        <ecNumber evidence="4 11">3.1.1.11</ecNumber>
    </recommendedName>
</protein>
<accession>W9RPQ0</accession>
<reference evidence="14" key="1">
    <citation type="submission" date="2013-01" db="EMBL/GenBank/DDBJ databases">
        <title>Draft Genome Sequence of a Mulberry Tree, Morus notabilis C.K. Schneid.</title>
        <authorList>
            <person name="He N."/>
            <person name="Zhao S."/>
        </authorList>
    </citation>
    <scope>NUCLEOTIDE SEQUENCE</scope>
</reference>
<dbReference type="InterPro" id="IPR000070">
    <property type="entry name" value="Pectinesterase_cat"/>
</dbReference>
<dbReference type="InterPro" id="IPR012334">
    <property type="entry name" value="Pectin_lyas_fold"/>
</dbReference>
<keyword evidence="11" id="KW-0961">Cell wall biogenesis/degradation</keyword>
<dbReference type="GO" id="GO:0042545">
    <property type="term" value="P:cell wall modification"/>
    <property type="evidence" value="ECO:0007669"/>
    <property type="project" value="UniProtKB-UniRule"/>
</dbReference>
<evidence type="ECO:0000256" key="3">
    <source>
        <dbReference type="ARBA" id="ARBA00008891"/>
    </source>
</evidence>
<evidence type="ECO:0000256" key="11">
    <source>
        <dbReference type="RuleBase" id="RU000589"/>
    </source>
</evidence>
<dbReference type="FunFam" id="2.160.20.10:FF:000013">
    <property type="entry name" value="Pectinesterase"/>
    <property type="match status" value="1"/>
</dbReference>
<evidence type="ECO:0000256" key="6">
    <source>
        <dbReference type="ARBA" id="ARBA00022801"/>
    </source>
</evidence>
<keyword evidence="6 11" id="KW-0378">Hydrolase</keyword>
<feature type="domain" description="Pectinesterase catalytic" evidence="12">
    <location>
        <begin position="51"/>
        <end position="327"/>
    </location>
</feature>
<sequence>MKFLQFITLQYSTIICTLILILGTAPPAYSRRNINNAIKYDNLQNVVSKTIIVDKSGHGTFTTVQQAIDSVPDNNQLWILIHVKTGIYNEQVSIQQGKQFIVLEGESSRTTVISWEAGGSVTESAAFTMLADNFVARNITFKNTYNHAITRDEGNHNMTWAPAAIIAADKVSFYSCGFISLQDTLFDARGRHYFRSCYIEGAVDFIWGNGQSFFQACYIKVTASVLGQGGTAYITAQGRESESESTGFVFHSSAIIGTGPAFLGRAYRNHSRVVYYNTHMDNIIAPLGWDAWFNVGHEGLLTFAEAKCYGAGAHTSARVKWEKQLPIQELRKLIHVNHFLNQDGWIEKQPPS</sequence>
<evidence type="ECO:0000256" key="4">
    <source>
        <dbReference type="ARBA" id="ARBA00013229"/>
    </source>
</evidence>
<evidence type="ECO:0000259" key="12">
    <source>
        <dbReference type="Pfam" id="PF01095"/>
    </source>
</evidence>
<evidence type="ECO:0000256" key="8">
    <source>
        <dbReference type="ARBA" id="ARBA00023180"/>
    </source>
</evidence>
<comment type="similarity">
    <text evidence="3">Belongs to the pectinesterase family.</text>
</comment>
<dbReference type="eggNOG" id="ENOG502QVK0">
    <property type="taxonomic scope" value="Eukaryota"/>
</dbReference>
<evidence type="ECO:0000256" key="7">
    <source>
        <dbReference type="ARBA" id="ARBA00023085"/>
    </source>
</evidence>
<dbReference type="OrthoDB" id="1176467at2759"/>
<evidence type="ECO:0000256" key="2">
    <source>
        <dbReference type="ARBA" id="ARBA00005184"/>
    </source>
</evidence>
<dbReference type="STRING" id="981085.W9RPQ0"/>
<dbReference type="EMBL" id="KE345018">
    <property type="protein sequence ID" value="EXB90007.1"/>
    <property type="molecule type" value="Genomic_DNA"/>
</dbReference>
<dbReference type="PANTHER" id="PTHR31321:SF85">
    <property type="entry name" value="PECTINESTERASE CATALYTIC DOMAIN-CONTAINING PROTEIN"/>
    <property type="match status" value="1"/>
</dbReference>
<dbReference type="PROSITE" id="PS00800">
    <property type="entry name" value="PECTINESTERASE_1"/>
    <property type="match status" value="1"/>
</dbReference>
<name>W9RPQ0_9ROSA</name>
<gene>
    <name evidence="13" type="ORF">L484_023660</name>
</gene>
<dbReference type="Proteomes" id="UP000030645">
    <property type="component" value="Unassembled WGS sequence"/>
</dbReference>
<proteinExistence type="inferred from homology"/>